<evidence type="ECO:0000256" key="1">
    <source>
        <dbReference type="ARBA" id="ARBA00022741"/>
    </source>
</evidence>
<keyword evidence="5" id="KW-0472">Membrane</keyword>
<proteinExistence type="predicted"/>
<feature type="transmembrane region" description="Helical" evidence="5">
    <location>
        <begin position="55"/>
        <end position="73"/>
    </location>
</feature>
<accession>A0A174HY34</accession>
<evidence type="ECO:0000313" key="7">
    <source>
        <dbReference type="EMBL" id="CUO79803.1"/>
    </source>
</evidence>
<keyword evidence="4" id="KW-0175">Coiled coil</keyword>
<dbReference type="GO" id="GO:0140664">
    <property type="term" value="F:ATP-dependent DNA damage sensor activity"/>
    <property type="evidence" value="ECO:0007669"/>
    <property type="project" value="InterPro"/>
</dbReference>
<dbReference type="GO" id="GO:0030983">
    <property type="term" value="F:mismatched DNA binding"/>
    <property type="evidence" value="ECO:0007669"/>
    <property type="project" value="InterPro"/>
</dbReference>
<dbReference type="InterPro" id="IPR007696">
    <property type="entry name" value="DNA_mismatch_repair_MutS_core"/>
</dbReference>
<keyword evidence="5" id="KW-0812">Transmembrane</keyword>
<dbReference type="PANTHER" id="PTHR11361">
    <property type="entry name" value="DNA MISMATCH REPAIR PROTEIN MUTS FAMILY MEMBER"/>
    <property type="match status" value="1"/>
</dbReference>
<gene>
    <name evidence="7" type="primary">mutS_2</name>
    <name evidence="7" type="ORF">ERS852397_02827</name>
</gene>
<dbReference type="EMBL" id="CYZH01000016">
    <property type="protein sequence ID" value="CUO79803.1"/>
    <property type="molecule type" value="Genomic_DNA"/>
</dbReference>
<evidence type="ECO:0000256" key="5">
    <source>
        <dbReference type="SAM" id="Phobius"/>
    </source>
</evidence>
<dbReference type="Pfam" id="PF00488">
    <property type="entry name" value="MutS_V"/>
    <property type="match status" value="1"/>
</dbReference>
<dbReference type="SUPFAM" id="SSF48334">
    <property type="entry name" value="DNA repair protein MutS, domain III"/>
    <property type="match status" value="1"/>
</dbReference>
<dbReference type="STRING" id="338188.ERS852397_02827"/>
<feature type="transmembrane region" description="Helical" evidence="5">
    <location>
        <begin position="29"/>
        <end position="49"/>
    </location>
</feature>
<evidence type="ECO:0000259" key="6">
    <source>
        <dbReference type="SMART" id="SM00534"/>
    </source>
</evidence>
<keyword evidence="2" id="KW-0067">ATP-binding</keyword>
<dbReference type="FunFam" id="3.40.50.300:FF:001552">
    <property type="entry name" value="Mismatch repair ATPase (MutS family)"/>
    <property type="match status" value="1"/>
</dbReference>
<dbReference type="RefSeq" id="WP_022275341.1">
    <property type="nucleotide sequence ID" value="NZ_CABIXA010000016.1"/>
</dbReference>
<sequence>MEKLEQIIETYRLTIQKAELELRNARKRIYYISLLRLVLFVGAIAGTIIFWPDGWLYISIFAILPFILFIWLVKRHNFWFHRKDFLKKKIVINEQELRAIQYDFSDFDGGKEYIDPGHLYTFDLDIFGEHSLFQYINRTSTPVGKEHLAEWFNAHLENKEAIEQRQEAIRELSTDLEYRQQIRLSGLLYKGKPADTSEIKEWANSPSYYRKHRLLRMIPATVSVINLLCISLTCLDILPTSIAGGVFACFVVFNSVFSKGITKLQATYGKKLQILSTYADQILLTEKKDMHSPVLQELKAELTSRNQTASQAVRRLSKLINALDQRNNLLISMLLNGLIFWELRQVMKIEQWKEVHASDLPRWIETVGEIDAYCSLATFAYNHPEYIYPKINSHSFHMQAKALGHPLMDRNKCVRNGIDIDKRPFFIIITGANMAGKSTYLRTVGVNYLLACMGAPVWADEMEIYPARLVTSLRTSDSLTDNESYFFAELKRLKLIIDKLEAGEELFIILDEILKGTNSMDKQKGSFALIKQFMSMNANGIIATHDLLLGTLIEAFPENIRNYCFEADITNNELTFSYQKRNGVAQNMNACFLMKKMGIAVIDD</sequence>
<feature type="transmembrane region" description="Helical" evidence="5">
    <location>
        <begin position="214"/>
        <end position="233"/>
    </location>
</feature>
<evidence type="ECO:0000313" key="8">
    <source>
        <dbReference type="Proteomes" id="UP000095517"/>
    </source>
</evidence>
<dbReference type="Proteomes" id="UP000095517">
    <property type="component" value="Unassembled WGS sequence"/>
</dbReference>
<name>A0A174HY34_9BACE</name>
<dbReference type="AlphaFoldDB" id="A0A174HY34"/>
<protein>
    <submittedName>
        <fullName evidence="7">Mismatch repair ATPase (MutS family)</fullName>
    </submittedName>
</protein>
<keyword evidence="1" id="KW-0547">Nucleotide-binding</keyword>
<dbReference type="Pfam" id="PF05192">
    <property type="entry name" value="MutS_III"/>
    <property type="match status" value="1"/>
</dbReference>
<dbReference type="InterPro" id="IPR000432">
    <property type="entry name" value="DNA_mismatch_repair_MutS_C"/>
</dbReference>
<dbReference type="SUPFAM" id="SSF52540">
    <property type="entry name" value="P-loop containing nucleoside triphosphate hydrolases"/>
    <property type="match status" value="1"/>
</dbReference>
<dbReference type="InterPro" id="IPR027417">
    <property type="entry name" value="P-loop_NTPase"/>
</dbReference>
<dbReference type="CDD" id="cd03283">
    <property type="entry name" value="ABC_MutS-like"/>
    <property type="match status" value="1"/>
</dbReference>
<dbReference type="GO" id="GO:0005829">
    <property type="term" value="C:cytosol"/>
    <property type="evidence" value="ECO:0007669"/>
    <property type="project" value="TreeGrafter"/>
</dbReference>
<dbReference type="GO" id="GO:0006298">
    <property type="term" value="P:mismatch repair"/>
    <property type="evidence" value="ECO:0007669"/>
    <property type="project" value="InterPro"/>
</dbReference>
<dbReference type="PANTHER" id="PTHR11361:SF99">
    <property type="entry name" value="DNA MISMATCH REPAIR PROTEIN"/>
    <property type="match status" value="1"/>
</dbReference>
<dbReference type="InterPro" id="IPR036187">
    <property type="entry name" value="DNA_mismatch_repair_MutS_sf"/>
</dbReference>
<dbReference type="SMART" id="SM00534">
    <property type="entry name" value="MUTSac"/>
    <property type="match status" value="1"/>
</dbReference>
<dbReference type="InterPro" id="IPR045076">
    <property type="entry name" value="MutS"/>
</dbReference>
<reference evidence="7 8" key="1">
    <citation type="submission" date="2015-09" db="EMBL/GenBank/DDBJ databases">
        <authorList>
            <consortium name="Pathogen Informatics"/>
        </authorList>
    </citation>
    <scope>NUCLEOTIDE SEQUENCE [LARGE SCALE GENOMIC DNA]</scope>
    <source>
        <strain evidence="7 8">2789STDY5608840</strain>
    </source>
</reference>
<evidence type="ECO:0000256" key="2">
    <source>
        <dbReference type="ARBA" id="ARBA00022840"/>
    </source>
</evidence>
<keyword evidence="5" id="KW-1133">Transmembrane helix</keyword>
<dbReference type="GO" id="GO:0005524">
    <property type="term" value="F:ATP binding"/>
    <property type="evidence" value="ECO:0007669"/>
    <property type="project" value="UniProtKB-KW"/>
</dbReference>
<evidence type="ECO:0000256" key="3">
    <source>
        <dbReference type="ARBA" id="ARBA00023125"/>
    </source>
</evidence>
<feature type="domain" description="DNA mismatch repair proteins mutS family" evidence="6">
    <location>
        <begin position="424"/>
        <end position="604"/>
    </location>
</feature>
<dbReference type="Gene3D" id="3.40.50.300">
    <property type="entry name" value="P-loop containing nucleotide triphosphate hydrolases"/>
    <property type="match status" value="1"/>
</dbReference>
<keyword evidence="3" id="KW-0238">DNA-binding</keyword>
<dbReference type="Gene3D" id="1.10.1420.10">
    <property type="match status" value="1"/>
</dbReference>
<organism evidence="7 8">
    <name type="scientific">Bacteroides finegoldii</name>
    <dbReference type="NCBI Taxonomy" id="338188"/>
    <lineage>
        <taxon>Bacteria</taxon>
        <taxon>Pseudomonadati</taxon>
        <taxon>Bacteroidota</taxon>
        <taxon>Bacteroidia</taxon>
        <taxon>Bacteroidales</taxon>
        <taxon>Bacteroidaceae</taxon>
        <taxon>Bacteroides</taxon>
    </lineage>
</organism>
<feature type="coiled-coil region" evidence="4">
    <location>
        <begin position="1"/>
        <end position="28"/>
    </location>
</feature>
<evidence type="ECO:0000256" key="4">
    <source>
        <dbReference type="SAM" id="Coils"/>
    </source>
</evidence>